<dbReference type="Pfam" id="PF19116">
    <property type="entry name" value="DUF5801"/>
    <property type="match status" value="2"/>
</dbReference>
<dbReference type="Pfam" id="PF00353">
    <property type="entry name" value="HemolysinCabind"/>
    <property type="match status" value="1"/>
</dbReference>
<dbReference type="EMBL" id="CP040449">
    <property type="protein sequence ID" value="QFI56705.1"/>
    <property type="molecule type" value="Genomic_DNA"/>
</dbReference>
<gene>
    <name evidence="3" type="ORF">FE240_10785</name>
</gene>
<feature type="domain" description="DUF5801" evidence="2">
    <location>
        <begin position="2"/>
        <end position="83"/>
    </location>
</feature>
<dbReference type="InterPro" id="IPR019960">
    <property type="entry name" value="T1SS_VCA0849"/>
</dbReference>
<dbReference type="InterPro" id="IPR011049">
    <property type="entry name" value="Serralysin-like_metalloprot_C"/>
</dbReference>
<dbReference type="InterPro" id="IPR018511">
    <property type="entry name" value="Hemolysin-typ_Ca-bd_CS"/>
</dbReference>
<dbReference type="SUPFAM" id="SSF51120">
    <property type="entry name" value="beta-Roll"/>
    <property type="match status" value="1"/>
</dbReference>
<dbReference type="Gene3D" id="2.150.10.10">
    <property type="entry name" value="Serralysin-like metalloprotease, C-terminal"/>
    <property type="match status" value="1"/>
</dbReference>
<name>A0A5J6X486_9GAMM</name>
<reference evidence="3 4" key="1">
    <citation type="submission" date="2019-05" db="EMBL/GenBank/DDBJ databases">
        <title>OXA-830, a novel chromosomally encoded expanded-spectrum class D beta-lactamase in Aeromonas simiae.</title>
        <authorList>
            <person name="Zhou W."/>
            <person name="Chen Q."/>
        </authorList>
    </citation>
    <scope>NUCLEOTIDE SEQUENCE [LARGE SCALE GENOMIC DNA]</scope>
    <source>
        <strain evidence="3 4">A6</strain>
    </source>
</reference>
<dbReference type="NCBIfam" id="TIGR03661">
    <property type="entry name" value="T1SS_VCA0849"/>
    <property type="match status" value="1"/>
</dbReference>
<dbReference type="InterPro" id="IPR043824">
    <property type="entry name" value="DUF5801"/>
</dbReference>
<dbReference type="GO" id="GO:0005509">
    <property type="term" value="F:calcium ion binding"/>
    <property type="evidence" value="ECO:0007669"/>
    <property type="project" value="InterPro"/>
</dbReference>
<protein>
    <submittedName>
        <fullName evidence="3">Type I secretion C-terminal target domain-containing protein</fullName>
    </submittedName>
</protein>
<evidence type="ECO:0000256" key="1">
    <source>
        <dbReference type="ARBA" id="ARBA00022837"/>
    </source>
</evidence>
<organism evidence="3 4">
    <name type="scientific">Aeromonas simiae</name>
    <dbReference type="NCBI Taxonomy" id="218936"/>
    <lineage>
        <taxon>Bacteria</taxon>
        <taxon>Pseudomonadati</taxon>
        <taxon>Pseudomonadota</taxon>
        <taxon>Gammaproteobacteria</taxon>
        <taxon>Aeromonadales</taxon>
        <taxon>Aeromonadaceae</taxon>
        <taxon>Aeromonas</taxon>
    </lineage>
</organism>
<dbReference type="KEGG" id="asim:FE240_10785"/>
<dbReference type="PROSITE" id="PS00330">
    <property type="entry name" value="HEMOLYSIN_CALCIUM"/>
    <property type="match status" value="2"/>
</dbReference>
<dbReference type="PRINTS" id="PR00313">
    <property type="entry name" value="CABNDNGRPT"/>
</dbReference>
<sequence>MEGNDVVGLDSDGHVVLRLAIVEVGDGVYQLQTTQYEALDHGDNATFDEAVSLLLAAGGSLSLQYSVTRVDGDGDSITRSASIPLVTATDSVFSFDDDGPSVVVSLNTGAVVALDESATSSQTSGIDTLTYPKGDDFHVAGNGVISKATSGAPIVTVSSEAYGADGPAALHARVFELVVNNSNSGLKVTDGSPITLQLLSNGVVIGIVAGGAFNGQVAFAVNISATGVVAVEQYLSLQHPLSADPDDTVSLLAGALGVKVTLTDGDGDQVASSVDISGSVRFDDDGPSVVKPDTAVMMNGVGSASFLLDLDGAVVNNYGADGGSLRFSSSLNGANSGLTSGGLPITYTLSLDGLTLTAATGAGTTFTVVLNPANGTYTVNMVGSVDGGSTSVDFDNGGYNFVGGNTAWAGFVTAANDDSKDLLLTPMGDGTVNTTASTGGIGGGASVGDGEAMRVDFVVDLAGSPSSGGSGYLDPTNHTHSFDGHYNVNGGSALFTGIKAEGSSVKVIARQDTNSPSSVNNVIGDGMMESLTAIAIAYGGFTQIVSLSGGLSQPVTVGGHNFTVTFSDADPGAGVTYVATVDGVNDGTRLSAYTADGYNSLEFHYAGGSDFKIGDFGTSIPTPGLPVSFDLGLAVTDGDGDVANSSLNINLMPDPPFTVDMHGADSDTVITLTGSQLDAIGSVHDDTITGNSLDNILFGGDGDDILKGMSGADKLIGGAGNDTLIGGIGADILTGNSGSDTFKWGSSDASAGVDIIKDFQVGIGGDVLDLSDLLSSEHANAASLDLYFTFSQGPGSGKSTLTIDMDGSGGGMTTQTIQFDNIDLTMNGTRTDQQIIDDLLAQGNLKVDP</sequence>
<evidence type="ECO:0000313" key="3">
    <source>
        <dbReference type="EMBL" id="QFI56705.1"/>
    </source>
</evidence>
<keyword evidence="4" id="KW-1185">Reference proteome</keyword>
<proteinExistence type="predicted"/>
<evidence type="ECO:0000259" key="2">
    <source>
        <dbReference type="Pfam" id="PF19116"/>
    </source>
</evidence>
<feature type="domain" description="DUF5801" evidence="2">
    <location>
        <begin position="114"/>
        <end position="277"/>
    </location>
</feature>
<accession>A0A5J6X486</accession>
<dbReference type="InterPro" id="IPR001343">
    <property type="entry name" value="Hemolysn_Ca-bd"/>
</dbReference>
<evidence type="ECO:0000313" key="4">
    <source>
        <dbReference type="Proteomes" id="UP000594034"/>
    </source>
</evidence>
<dbReference type="AlphaFoldDB" id="A0A5J6X486"/>
<dbReference type="Proteomes" id="UP000594034">
    <property type="component" value="Chromosome"/>
</dbReference>
<keyword evidence="1" id="KW-0106">Calcium</keyword>